<accession>A0A7Y0GCD9</accession>
<sequence>MDDELTTFLASHGAVAVDPAWLQGLVEDMSATVVPAIVAEIQERENLAAELRYAPVRRAI</sequence>
<dbReference type="AlphaFoldDB" id="A0A7Y0GCD9"/>
<dbReference type="RefSeq" id="WP_169495292.1">
    <property type="nucleotide sequence ID" value="NZ_JABBGM010000017.1"/>
</dbReference>
<reference evidence="1 2" key="1">
    <citation type="submission" date="2020-04" db="EMBL/GenBank/DDBJ databases">
        <title>Novosphingobium sp. TW-4 isolated from soil.</title>
        <authorList>
            <person name="Dahal R.H."/>
            <person name="Chaudhary D.K."/>
        </authorList>
    </citation>
    <scope>NUCLEOTIDE SEQUENCE [LARGE SCALE GENOMIC DNA]</scope>
    <source>
        <strain evidence="1 2">TW-4</strain>
    </source>
</reference>
<organism evidence="1 2">
    <name type="scientific">Novosphingobium olei</name>
    <dbReference type="NCBI Taxonomy" id="2728851"/>
    <lineage>
        <taxon>Bacteria</taxon>
        <taxon>Pseudomonadati</taxon>
        <taxon>Pseudomonadota</taxon>
        <taxon>Alphaproteobacteria</taxon>
        <taxon>Sphingomonadales</taxon>
        <taxon>Sphingomonadaceae</taxon>
        <taxon>Novosphingobium</taxon>
    </lineage>
</organism>
<keyword evidence="2" id="KW-1185">Reference proteome</keyword>
<protein>
    <submittedName>
        <fullName evidence="1">Uncharacterized protein</fullName>
    </submittedName>
</protein>
<evidence type="ECO:0000313" key="1">
    <source>
        <dbReference type="EMBL" id="NML96083.1"/>
    </source>
</evidence>
<dbReference type="Proteomes" id="UP000583556">
    <property type="component" value="Unassembled WGS sequence"/>
</dbReference>
<comment type="caution">
    <text evidence="1">The sequence shown here is derived from an EMBL/GenBank/DDBJ whole genome shotgun (WGS) entry which is preliminary data.</text>
</comment>
<dbReference type="EMBL" id="JABBGM010000017">
    <property type="protein sequence ID" value="NML96083.1"/>
    <property type="molecule type" value="Genomic_DNA"/>
</dbReference>
<evidence type="ECO:0000313" key="2">
    <source>
        <dbReference type="Proteomes" id="UP000583556"/>
    </source>
</evidence>
<proteinExistence type="predicted"/>
<gene>
    <name evidence="1" type="ORF">HHL27_20665</name>
</gene>
<name>A0A7Y0GCD9_9SPHN</name>